<dbReference type="Proteomes" id="UP001174694">
    <property type="component" value="Unassembled WGS sequence"/>
</dbReference>
<name>A0AA38VHS8_9PEZI</name>
<evidence type="ECO:0000259" key="2">
    <source>
        <dbReference type="Pfam" id="PF01266"/>
    </source>
</evidence>
<reference evidence="3" key="1">
    <citation type="submission" date="2022-07" db="EMBL/GenBank/DDBJ databases">
        <title>Fungi with potential for degradation of polypropylene.</title>
        <authorList>
            <person name="Gostincar C."/>
        </authorList>
    </citation>
    <scope>NUCLEOTIDE SEQUENCE</scope>
    <source>
        <strain evidence="3">EXF-13308</strain>
    </source>
</reference>
<evidence type="ECO:0000256" key="1">
    <source>
        <dbReference type="ARBA" id="ARBA00023002"/>
    </source>
</evidence>
<dbReference type="SUPFAM" id="SSF51905">
    <property type="entry name" value="FAD/NAD(P)-binding domain"/>
    <property type="match status" value="1"/>
</dbReference>
<dbReference type="InterPro" id="IPR036188">
    <property type="entry name" value="FAD/NAD-bd_sf"/>
</dbReference>
<protein>
    <recommendedName>
        <fullName evidence="2">FAD dependent oxidoreductase domain-containing protein</fullName>
    </recommendedName>
</protein>
<dbReference type="PANTHER" id="PTHR13847">
    <property type="entry name" value="SARCOSINE DEHYDROGENASE-RELATED"/>
    <property type="match status" value="1"/>
</dbReference>
<dbReference type="PANTHER" id="PTHR13847:SF289">
    <property type="entry name" value="GLYCINE OXIDASE"/>
    <property type="match status" value="1"/>
</dbReference>
<dbReference type="GO" id="GO:0005737">
    <property type="term" value="C:cytoplasm"/>
    <property type="evidence" value="ECO:0007669"/>
    <property type="project" value="TreeGrafter"/>
</dbReference>
<feature type="domain" description="FAD dependent oxidoreductase" evidence="2">
    <location>
        <begin position="12"/>
        <end position="297"/>
    </location>
</feature>
<keyword evidence="1" id="KW-0560">Oxidoreductase</keyword>
<comment type="caution">
    <text evidence="3">The sequence shown here is derived from an EMBL/GenBank/DDBJ whole genome shotgun (WGS) entry which is preliminary data.</text>
</comment>
<proteinExistence type="predicted"/>
<organism evidence="3 4">
    <name type="scientific">Pleurostoma richardsiae</name>
    <dbReference type="NCBI Taxonomy" id="41990"/>
    <lineage>
        <taxon>Eukaryota</taxon>
        <taxon>Fungi</taxon>
        <taxon>Dikarya</taxon>
        <taxon>Ascomycota</taxon>
        <taxon>Pezizomycotina</taxon>
        <taxon>Sordariomycetes</taxon>
        <taxon>Sordariomycetidae</taxon>
        <taxon>Calosphaeriales</taxon>
        <taxon>Pleurostomataceae</taxon>
        <taxon>Pleurostoma</taxon>
    </lineage>
</organism>
<accession>A0AA38VHS8</accession>
<dbReference type="Pfam" id="PF01266">
    <property type="entry name" value="DAO"/>
    <property type="match status" value="1"/>
</dbReference>
<dbReference type="GO" id="GO:0016491">
    <property type="term" value="F:oxidoreductase activity"/>
    <property type="evidence" value="ECO:0007669"/>
    <property type="project" value="UniProtKB-KW"/>
</dbReference>
<sequence>MLIASLADIDDPDFNALYGLAVAEWRELEIQLEEGLPIQWGGVVHWVRPGGAASAFTATYERLRSWGVRTESLAADDVGHLVPAAIPGPVGAGNFLPNHGALDIQKTFDILLRRAKALGVYFKTSFEVTAVRKEASGKVILAAKGDRLLEADKVVISAGAGTSGLAKTIGTHIPVDLVSGTLAYSKPMPLVLHRVLNGPLGSIRQNPDGRVVTGLDYAPGADGKDVSEAYGRVLLKRAAEVVPALSGMELDEMRVGYVPIPEDTRPVVGFCDTDKTIYVAVMMSGITMAALMGRLAATEVLGQPLALLEPYRPDRFSPRAAL</sequence>
<dbReference type="AlphaFoldDB" id="A0AA38VHS8"/>
<dbReference type="Gene3D" id="3.30.9.10">
    <property type="entry name" value="D-Amino Acid Oxidase, subunit A, domain 2"/>
    <property type="match status" value="1"/>
</dbReference>
<dbReference type="Gene3D" id="3.50.50.60">
    <property type="entry name" value="FAD/NAD(P)-binding domain"/>
    <property type="match status" value="1"/>
</dbReference>
<dbReference type="EMBL" id="JANBVO010000019">
    <property type="protein sequence ID" value="KAJ9143515.1"/>
    <property type="molecule type" value="Genomic_DNA"/>
</dbReference>
<keyword evidence="4" id="KW-1185">Reference proteome</keyword>
<dbReference type="InterPro" id="IPR006076">
    <property type="entry name" value="FAD-dep_OxRdtase"/>
</dbReference>
<evidence type="ECO:0000313" key="3">
    <source>
        <dbReference type="EMBL" id="KAJ9143515.1"/>
    </source>
</evidence>
<gene>
    <name evidence="3" type="ORF">NKR23_g6605</name>
</gene>
<evidence type="ECO:0000313" key="4">
    <source>
        <dbReference type="Proteomes" id="UP001174694"/>
    </source>
</evidence>